<dbReference type="PANTHER" id="PTHR43133:SF61">
    <property type="entry name" value="ECF RNA POLYMERASE SIGMA FACTOR SIGC"/>
    <property type="match status" value="1"/>
</dbReference>
<protein>
    <recommendedName>
        <fullName evidence="6">RNA polymerase sigma factor</fullName>
    </recommendedName>
</protein>
<organism evidence="9 10">
    <name type="scientific">Luedemannella flava</name>
    <dbReference type="NCBI Taxonomy" id="349316"/>
    <lineage>
        <taxon>Bacteria</taxon>
        <taxon>Bacillati</taxon>
        <taxon>Actinomycetota</taxon>
        <taxon>Actinomycetes</taxon>
        <taxon>Micromonosporales</taxon>
        <taxon>Micromonosporaceae</taxon>
        <taxon>Luedemannella</taxon>
    </lineage>
</organism>
<evidence type="ECO:0000313" key="10">
    <source>
        <dbReference type="Proteomes" id="UP001500218"/>
    </source>
</evidence>
<dbReference type="SUPFAM" id="SSF88659">
    <property type="entry name" value="Sigma3 and sigma4 domains of RNA polymerase sigma factors"/>
    <property type="match status" value="1"/>
</dbReference>
<evidence type="ECO:0000256" key="2">
    <source>
        <dbReference type="ARBA" id="ARBA00023015"/>
    </source>
</evidence>
<evidence type="ECO:0000256" key="3">
    <source>
        <dbReference type="ARBA" id="ARBA00023082"/>
    </source>
</evidence>
<keyword evidence="10" id="KW-1185">Reference proteome</keyword>
<proteinExistence type="inferred from homology"/>
<dbReference type="PROSITE" id="PS01063">
    <property type="entry name" value="SIGMA70_ECF"/>
    <property type="match status" value="1"/>
</dbReference>
<dbReference type="SUPFAM" id="SSF88946">
    <property type="entry name" value="Sigma2 domain of RNA polymerase sigma factors"/>
    <property type="match status" value="1"/>
</dbReference>
<evidence type="ECO:0000256" key="5">
    <source>
        <dbReference type="ARBA" id="ARBA00023163"/>
    </source>
</evidence>
<name>A0ABN2LS66_9ACTN</name>
<sequence>MHYPDRMPGTRIDDSEITQLALAAGRGDRGAAGAFVAATQSDLLRFLAYLVGAGLAEDLAQETYLRAMRALPGFAGLSGARTWLLSIARRVAVDHIRHVTRRPRAADLADWQSAAEATAGGQRAGFEDGVLLIDLVRALPDDRREAFVATQLLGMSYEEAAEVCECPIGTIRSRVARARADLAAALDGTGVGRTRRIG</sequence>
<dbReference type="PANTHER" id="PTHR43133">
    <property type="entry name" value="RNA POLYMERASE ECF-TYPE SIGMA FACTO"/>
    <property type="match status" value="1"/>
</dbReference>
<dbReference type="InterPro" id="IPR013324">
    <property type="entry name" value="RNA_pol_sigma_r3/r4-like"/>
</dbReference>
<evidence type="ECO:0000313" key="9">
    <source>
        <dbReference type="EMBL" id="GAA1797941.1"/>
    </source>
</evidence>
<keyword evidence="4 6" id="KW-0238">DNA-binding</keyword>
<evidence type="ECO:0000256" key="6">
    <source>
        <dbReference type="RuleBase" id="RU000716"/>
    </source>
</evidence>
<accession>A0ABN2LS66</accession>
<dbReference type="Gene3D" id="1.10.10.10">
    <property type="entry name" value="Winged helix-like DNA-binding domain superfamily/Winged helix DNA-binding domain"/>
    <property type="match status" value="1"/>
</dbReference>
<feature type="domain" description="RNA polymerase sigma factor 70 region 4 type 2" evidence="8">
    <location>
        <begin position="132"/>
        <end position="182"/>
    </location>
</feature>
<gene>
    <name evidence="9" type="ORF">GCM10009682_19550</name>
</gene>
<feature type="domain" description="RNA polymerase sigma-70 region 2" evidence="7">
    <location>
        <begin position="36"/>
        <end position="101"/>
    </location>
</feature>
<reference evidence="9 10" key="1">
    <citation type="journal article" date="2019" name="Int. J. Syst. Evol. Microbiol.">
        <title>The Global Catalogue of Microorganisms (GCM) 10K type strain sequencing project: providing services to taxonomists for standard genome sequencing and annotation.</title>
        <authorList>
            <consortium name="The Broad Institute Genomics Platform"/>
            <consortium name="The Broad Institute Genome Sequencing Center for Infectious Disease"/>
            <person name="Wu L."/>
            <person name="Ma J."/>
        </authorList>
    </citation>
    <scope>NUCLEOTIDE SEQUENCE [LARGE SCALE GENOMIC DNA]</scope>
    <source>
        <strain evidence="9 10">JCM 13250</strain>
    </source>
</reference>
<evidence type="ECO:0000256" key="1">
    <source>
        <dbReference type="ARBA" id="ARBA00010641"/>
    </source>
</evidence>
<dbReference type="InterPro" id="IPR000838">
    <property type="entry name" value="RNA_pol_sigma70_ECF_CS"/>
</dbReference>
<dbReference type="InterPro" id="IPR014284">
    <property type="entry name" value="RNA_pol_sigma-70_dom"/>
</dbReference>
<dbReference type="Proteomes" id="UP001500218">
    <property type="component" value="Unassembled WGS sequence"/>
</dbReference>
<dbReference type="Pfam" id="PF04542">
    <property type="entry name" value="Sigma70_r2"/>
    <property type="match status" value="1"/>
</dbReference>
<keyword evidence="5 6" id="KW-0804">Transcription</keyword>
<keyword evidence="3 6" id="KW-0731">Sigma factor</keyword>
<keyword evidence="2 6" id="KW-0805">Transcription regulation</keyword>
<evidence type="ECO:0000259" key="7">
    <source>
        <dbReference type="Pfam" id="PF04542"/>
    </source>
</evidence>
<dbReference type="NCBIfam" id="TIGR02937">
    <property type="entry name" value="sigma70-ECF"/>
    <property type="match status" value="1"/>
</dbReference>
<dbReference type="InterPro" id="IPR013325">
    <property type="entry name" value="RNA_pol_sigma_r2"/>
</dbReference>
<dbReference type="InterPro" id="IPR039425">
    <property type="entry name" value="RNA_pol_sigma-70-like"/>
</dbReference>
<dbReference type="EMBL" id="BAAALT010000050">
    <property type="protein sequence ID" value="GAA1797941.1"/>
    <property type="molecule type" value="Genomic_DNA"/>
</dbReference>
<dbReference type="InterPro" id="IPR007627">
    <property type="entry name" value="RNA_pol_sigma70_r2"/>
</dbReference>
<comment type="caution">
    <text evidence="9">The sequence shown here is derived from an EMBL/GenBank/DDBJ whole genome shotgun (WGS) entry which is preliminary data.</text>
</comment>
<dbReference type="Gene3D" id="1.10.1740.10">
    <property type="match status" value="1"/>
</dbReference>
<dbReference type="InterPro" id="IPR013249">
    <property type="entry name" value="RNA_pol_sigma70_r4_t2"/>
</dbReference>
<evidence type="ECO:0000256" key="4">
    <source>
        <dbReference type="ARBA" id="ARBA00023125"/>
    </source>
</evidence>
<dbReference type="InterPro" id="IPR036388">
    <property type="entry name" value="WH-like_DNA-bd_sf"/>
</dbReference>
<dbReference type="Pfam" id="PF08281">
    <property type="entry name" value="Sigma70_r4_2"/>
    <property type="match status" value="1"/>
</dbReference>
<evidence type="ECO:0000259" key="8">
    <source>
        <dbReference type="Pfam" id="PF08281"/>
    </source>
</evidence>
<comment type="similarity">
    <text evidence="1 6">Belongs to the sigma-70 factor family. ECF subfamily.</text>
</comment>